<dbReference type="EMBL" id="JACJFM010000033">
    <property type="protein sequence ID" value="MBB1488681.1"/>
    <property type="molecule type" value="Genomic_DNA"/>
</dbReference>
<dbReference type="GO" id="GO:0016491">
    <property type="term" value="F:oxidoreductase activity"/>
    <property type="evidence" value="ECO:0007669"/>
    <property type="project" value="InterPro"/>
</dbReference>
<proteinExistence type="predicted"/>
<organism evidence="4 5">
    <name type="scientific">Oceanospirillum sediminis</name>
    <dbReference type="NCBI Taxonomy" id="2760088"/>
    <lineage>
        <taxon>Bacteria</taxon>
        <taxon>Pseudomonadati</taxon>
        <taxon>Pseudomonadota</taxon>
        <taxon>Gammaproteobacteria</taxon>
        <taxon>Oceanospirillales</taxon>
        <taxon>Oceanospirillaceae</taxon>
        <taxon>Oceanospirillum</taxon>
    </lineage>
</organism>
<feature type="domain" description="NADPH-dependent FMN reductase-like" evidence="3">
    <location>
        <begin position="1"/>
        <end position="138"/>
    </location>
</feature>
<comment type="caution">
    <text evidence="4">The sequence shown here is derived from an EMBL/GenBank/DDBJ whole genome shotgun (WGS) entry which is preliminary data.</text>
</comment>
<keyword evidence="5" id="KW-1185">Reference proteome</keyword>
<dbReference type="PANTHER" id="PTHR30543:SF21">
    <property type="entry name" value="NAD(P)H-DEPENDENT FMN REDUCTASE LOT6"/>
    <property type="match status" value="1"/>
</dbReference>
<keyword evidence="2" id="KW-0288">FMN</keyword>
<comment type="cofactor">
    <cofactor evidence="1">
        <name>FMN</name>
        <dbReference type="ChEBI" id="CHEBI:58210"/>
    </cofactor>
</comment>
<keyword evidence="2" id="KW-0285">Flavoprotein</keyword>
<evidence type="ECO:0000313" key="4">
    <source>
        <dbReference type="EMBL" id="MBB1488681.1"/>
    </source>
</evidence>
<dbReference type="AlphaFoldDB" id="A0A839IUQ3"/>
<reference evidence="4 5" key="1">
    <citation type="submission" date="2020-08" db="EMBL/GenBank/DDBJ databases">
        <title>Oceanospirillum sp. nov. isolated from marine sediment.</title>
        <authorList>
            <person name="Ji X."/>
        </authorList>
    </citation>
    <scope>NUCLEOTIDE SEQUENCE [LARGE SCALE GENOMIC DNA]</scope>
    <source>
        <strain evidence="4 5">D5</strain>
    </source>
</reference>
<dbReference type="InterPro" id="IPR050712">
    <property type="entry name" value="NAD(P)H-dep_reductase"/>
</dbReference>
<name>A0A839IUQ3_9GAMM</name>
<dbReference type="InterPro" id="IPR005025">
    <property type="entry name" value="FMN_Rdtase-like_dom"/>
</dbReference>
<dbReference type="Pfam" id="PF03358">
    <property type="entry name" value="FMN_red"/>
    <property type="match status" value="1"/>
</dbReference>
<evidence type="ECO:0000313" key="5">
    <source>
        <dbReference type="Proteomes" id="UP000565262"/>
    </source>
</evidence>
<dbReference type="SUPFAM" id="SSF52218">
    <property type="entry name" value="Flavoproteins"/>
    <property type="match status" value="1"/>
</dbReference>
<accession>A0A839IUQ3</accession>
<protein>
    <submittedName>
        <fullName evidence="4">NAD(P)H-dependent oxidoreductase</fullName>
    </submittedName>
</protein>
<sequence length="181" mass="19728">MKVIAFAASNSLTSINKTLATYAANQVKDASVEVLDLNHYEMPIYSPEREENSGIPEQAHQFRQQIGDADLLIVSFAEHNGSYSAAFKNIFDWASRIDMEVWQGKPILMLATSPGPGGAQNVLKAAVTSAPYFDGQVKASMSVPSFYDNFDQESNTLSDADLRNELAKAITSLTDSLTVKS</sequence>
<dbReference type="Proteomes" id="UP000565262">
    <property type="component" value="Unassembled WGS sequence"/>
</dbReference>
<dbReference type="Gene3D" id="3.40.50.360">
    <property type="match status" value="1"/>
</dbReference>
<dbReference type="GO" id="GO:0010181">
    <property type="term" value="F:FMN binding"/>
    <property type="evidence" value="ECO:0007669"/>
    <property type="project" value="TreeGrafter"/>
</dbReference>
<evidence type="ECO:0000256" key="2">
    <source>
        <dbReference type="ARBA" id="ARBA00022643"/>
    </source>
</evidence>
<dbReference type="GO" id="GO:0005829">
    <property type="term" value="C:cytosol"/>
    <property type="evidence" value="ECO:0007669"/>
    <property type="project" value="TreeGrafter"/>
</dbReference>
<gene>
    <name evidence="4" type="ORF">H4O21_18915</name>
</gene>
<dbReference type="RefSeq" id="WP_182810454.1">
    <property type="nucleotide sequence ID" value="NZ_JACJFM010000033.1"/>
</dbReference>
<dbReference type="PANTHER" id="PTHR30543">
    <property type="entry name" value="CHROMATE REDUCTASE"/>
    <property type="match status" value="1"/>
</dbReference>
<dbReference type="InterPro" id="IPR029039">
    <property type="entry name" value="Flavoprotein-like_sf"/>
</dbReference>
<evidence type="ECO:0000259" key="3">
    <source>
        <dbReference type="Pfam" id="PF03358"/>
    </source>
</evidence>
<evidence type="ECO:0000256" key="1">
    <source>
        <dbReference type="ARBA" id="ARBA00001917"/>
    </source>
</evidence>